<dbReference type="AlphaFoldDB" id="A0A433TGY0"/>
<protein>
    <submittedName>
        <fullName evidence="1">Uncharacterized protein</fullName>
    </submittedName>
</protein>
<sequence>MLHIQNELAAWGKGVVWWSPSLQALPWVVLGWGLCCSLFRSISFFSRIDNLIHLHLLFLGQAGPHKVWVWINTCIADQDDQLSLTVSSISINYHTYCVLTCSFPSTSFRCTAHL</sequence>
<dbReference type="EMBL" id="RQTK01000374">
    <property type="protein sequence ID" value="RUS80771.1"/>
    <property type="molecule type" value="Genomic_DNA"/>
</dbReference>
<proteinExistence type="predicted"/>
<reference evidence="1 2" key="1">
    <citation type="submission" date="2019-01" db="EMBL/GenBank/DDBJ databases">
        <title>A draft genome assembly of the solar-powered sea slug Elysia chlorotica.</title>
        <authorList>
            <person name="Cai H."/>
            <person name="Li Q."/>
            <person name="Fang X."/>
            <person name="Li J."/>
            <person name="Curtis N.E."/>
            <person name="Altenburger A."/>
            <person name="Shibata T."/>
            <person name="Feng M."/>
            <person name="Maeda T."/>
            <person name="Schwartz J.A."/>
            <person name="Shigenobu S."/>
            <person name="Lundholm N."/>
            <person name="Nishiyama T."/>
            <person name="Yang H."/>
            <person name="Hasebe M."/>
            <person name="Li S."/>
            <person name="Pierce S.K."/>
            <person name="Wang J."/>
        </authorList>
    </citation>
    <scope>NUCLEOTIDE SEQUENCE [LARGE SCALE GENOMIC DNA]</scope>
    <source>
        <strain evidence="1">EC2010</strain>
        <tissue evidence="1">Whole organism of an adult</tissue>
    </source>
</reference>
<accession>A0A433TGY0</accession>
<evidence type="ECO:0000313" key="1">
    <source>
        <dbReference type="EMBL" id="RUS80771.1"/>
    </source>
</evidence>
<comment type="caution">
    <text evidence="1">The sequence shown here is derived from an EMBL/GenBank/DDBJ whole genome shotgun (WGS) entry which is preliminary data.</text>
</comment>
<evidence type="ECO:0000313" key="2">
    <source>
        <dbReference type="Proteomes" id="UP000271974"/>
    </source>
</evidence>
<name>A0A433TGY0_ELYCH</name>
<organism evidence="1 2">
    <name type="scientific">Elysia chlorotica</name>
    <name type="common">Eastern emerald elysia</name>
    <name type="synonym">Sea slug</name>
    <dbReference type="NCBI Taxonomy" id="188477"/>
    <lineage>
        <taxon>Eukaryota</taxon>
        <taxon>Metazoa</taxon>
        <taxon>Spiralia</taxon>
        <taxon>Lophotrochozoa</taxon>
        <taxon>Mollusca</taxon>
        <taxon>Gastropoda</taxon>
        <taxon>Heterobranchia</taxon>
        <taxon>Euthyneura</taxon>
        <taxon>Panpulmonata</taxon>
        <taxon>Sacoglossa</taxon>
        <taxon>Placobranchoidea</taxon>
        <taxon>Plakobranchidae</taxon>
        <taxon>Elysia</taxon>
    </lineage>
</organism>
<gene>
    <name evidence="1" type="ORF">EGW08_011494</name>
</gene>
<keyword evidence="2" id="KW-1185">Reference proteome</keyword>
<feature type="non-terminal residue" evidence="1">
    <location>
        <position position="114"/>
    </location>
</feature>
<dbReference type="Proteomes" id="UP000271974">
    <property type="component" value="Unassembled WGS sequence"/>
</dbReference>